<protein>
    <submittedName>
        <fullName evidence="2">Uncharacterized protein</fullName>
    </submittedName>
</protein>
<evidence type="ECO:0000256" key="1">
    <source>
        <dbReference type="SAM" id="MobiDB-lite"/>
    </source>
</evidence>
<dbReference type="OrthoDB" id="3530648at2759"/>
<gene>
    <name evidence="2" type="ORF">FKW77_002718</name>
</gene>
<accession>A0A517LJU2</accession>
<feature type="compositionally biased region" description="Acidic residues" evidence="1">
    <location>
        <begin position="19"/>
        <end position="45"/>
    </location>
</feature>
<feature type="region of interest" description="Disordered" evidence="1">
    <location>
        <begin position="1"/>
        <end position="56"/>
    </location>
</feature>
<evidence type="ECO:0000313" key="3">
    <source>
        <dbReference type="Proteomes" id="UP000316270"/>
    </source>
</evidence>
<sequence>MAGTADEMCFSGMGPSRSDDEDDEDEGGEEGEEGEEEEEDDDDDGKSEISTAVPLAPSTFPQFTKLPLELRISIYRHHLHPSSLCAIYGGPELSRTEGPQPFCGPNSGATPLSILGNRKTDPETIKMMNEPGMVRHILYIDQENISHLQHWLAPSPITSFWDITLCVKPYKTDLLDLVQSIHRFIPLFTSARNFELYFETEDRMSSSDLHLDHKPFKQAVRYGFKDTLKALPRIQSFDISYGLSYDYHPSFNHAWLKRDDGRWILVKSKENDATQHARYKDIEMRAFVDEESLRWYQERQRQVDEDVKSKQKVSREVQGLLNAFEKPPGHSRSQ</sequence>
<dbReference type="EMBL" id="CP042198">
    <property type="protein sequence ID" value="QDS75910.1"/>
    <property type="molecule type" value="Genomic_DNA"/>
</dbReference>
<keyword evidence="3" id="KW-1185">Reference proteome</keyword>
<proteinExistence type="predicted"/>
<organism evidence="2 3">
    <name type="scientific">Venturia effusa</name>
    <dbReference type="NCBI Taxonomy" id="50376"/>
    <lineage>
        <taxon>Eukaryota</taxon>
        <taxon>Fungi</taxon>
        <taxon>Dikarya</taxon>
        <taxon>Ascomycota</taxon>
        <taxon>Pezizomycotina</taxon>
        <taxon>Dothideomycetes</taxon>
        <taxon>Pleosporomycetidae</taxon>
        <taxon>Venturiales</taxon>
        <taxon>Venturiaceae</taxon>
        <taxon>Venturia</taxon>
    </lineage>
</organism>
<dbReference type="AlphaFoldDB" id="A0A517LJU2"/>
<evidence type="ECO:0000313" key="2">
    <source>
        <dbReference type="EMBL" id="QDS75910.1"/>
    </source>
</evidence>
<dbReference type="Proteomes" id="UP000316270">
    <property type="component" value="Chromosome 14"/>
</dbReference>
<reference evidence="2 3" key="1">
    <citation type="submission" date="2019-07" db="EMBL/GenBank/DDBJ databases">
        <title>Finished genome of Venturia effusa.</title>
        <authorList>
            <person name="Young C.A."/>
            <person name="Cox M.P."/>
            <person name="Ganley A.R.D."/>
            <person name="David W.J."/>
        </authorList>
    </citation>
    <scope>NUCLEOTIDE SEQUENCE [LARGE SCALE GENOMIC DNA]</scope>
    <source>
        <strain evidence="3">albino</strain>
    </source>
</reference>
<name>A0A517LJU2_9PEZI</name>